<evidence type="ECO:0000256" key="9">
    <source>
        <dbReference type="ARBA" id="ARBA00023065"/>
    </source>
</evidence>
<keyword evidence="9 12" id="KW-0406">Ion transport</keyword>
<evidence type="ECO:0000313" key="14">
    <source>
        <dbReference type="EMBL" id="ALO77241.1"/>
    </source>
</evidence>
<evidence type="ECO:0000256" key="5">
    <source>
        <dbReference type="ARBA" id="ARBA00022547"/>
    </source>
</evidence>
<sequence length="51" mass="6209">MPQMAPMNWFILFITFSLTFFMFNTLNFFLYNINPSKSSESAKKNSFNWKW</sequence>
<dbReference type="InterPro" id="IPR001421">
    <property type="entry name" value="ATP8_metazoa"/>
</dbReference>
<keyword evidence="4 12" id="KW-0813">Transport</keyword>
<keyword evidence="6 12" id="KW-0812">Transmembrane</keyword>
<keyword evidence="5 12" id="KW-0138">CF(0)</keyword>
<reference evidence="14" key="1">
    <citation type="submission" date="2012-06" db="EMBL/GenBank/DDBJ databases">
        <title>Mitogenomics of the Coleoptera under dense taxon sampling.</title>
        <authorList>
            <person name="Timmermans M.J.T.N."/>
            <person name="Lim J."/>
            <person name="Dodsworth S."/>
            <person name="Haran J."/>
            <person name="Ahrens D."/>
            <person name="Bocak L."/>
            <person name="London A."/>
            <person name="Culverwell L."/>
            <person name="Vogler A.P."/>
        </authorList>
    </citation>
    <scope>NUCLEOTIDE SEQUENCE</scope>
</reference>
<dbReference type="EMBL" id="JX412822">
    <property type="protein sequence ID" value="ALO77241.1"/>
    <property type="molecule type" value="Genomic_DNA"/>
</dbReference>
<evidence type="ECO:0000256" key="6">
    <source>
        <dbReference type="ARBA" id="ARBA00022692"/>
    </source>
</evidence>
<evidence type="ECO:0000256" key="2">
    <source>
        <dbReference type="ARBA" id="ARBA00008892"/>
    </source>
</evidence>
<evidence type="ECO:0000256" key="3">
    <source>
        <dbReference type="ARBA" id="ARBA00011291"/>
    </source>
</evidence>
<dbReference type="GO" id="GO:0045259">
    <property type="term" value="C:proton-transporting ATP synthase complex"/>
    <property type="evidence" value="ECO:0007669"/>
    <property type="project" value="UniProtKB-KW"/>
</dbReference>
<evidence type="ECO:0000256" key="1">
    <source>
        <dbReference type="ARBA" id="ARBA00004304"/>
    </source>
</evidence>
<comment type="subunit">
    <text evidence="3">F-type ATPases have 2 components, CF(1) - the catalytic core - and CF(0) - the membrane proton channel.</text>
</comment>
<comment type="subcellular location">
    <subcellularLocation>
        <location evidence="1 12">Mitochondrion membrane</location>
        <topology evidence="1 12">Single-pass membrane protein</topology>
    </subcellularLocation>
</comment>
<gene>
    <name evidence="14" type="primary">atp8</name>
</gene>
<dbReference type="GO" id="GO:0015986">
    <property type="term" value="P:proton motive force-driven ATP synthesis"/>
    <property type="evidence" value="ECO:0007669"/>
    <property type="project" value="InterPro"/>
</dbReference>
<geneLocation type="mitochondrion" evidence="14"/>
<evidence type="ECO:0000256" key="11">
    <source>
        <dbReference type="ARBA" id="ARBA00023136"/>
    </source>
</evidence>
<evidence type="ECO:0000256" key="4">
    <source>
        <dbReference type="ARBA" id="ARBA00022448"/>
    </source>
</evidence>
<evidence type="ECO:0000256" key="10">
    <source>
        <dbReference type="ARBA" id="ARBA00023128"/>
    </source>
</evidence>
<evidence type="ECO:0000256" key="7">
    <source>
        <dbReference type="ARBA" id="ARBA00022781"/>
    </source>
</evidence>
<evidence type="ECO:0000256" key="12">
    <source>
        <dbReference type="RuleBase" id="RU003661"/>
    </source>
</evidence>
<feature type="transmembrane region" description="Helical" evidence="13">
    <location>
        <begin position="6"/>
        <end position="31"/>
    </location>
</feature>
<proteinExistence type="inferred from homology"/>
<accession>A0A0S2MR87</accession>
<keyword evidence="8 13" id="KW-1133">Transmembrane helix</keyword>
<protein>
    <recommendedName>
        <fullName evidence="12">ATP synthase complex subunit 8</fullName>
    </recommendedName>
</protein>
<evidence type="ECO:0000256" key="8">
    <source>
        <dbReference type="ARBA" id="ARBA00022989"/>
    </source>
</evidence>
<comment type="similarity">
    <text evidence="2 12">Belongs to the ATPase protein 8 family.</text>
</comment>
<keyword evidence="7 12" id="KW-0375">Hydrogen ion transport</keyword>
<keyword evidence="11 13" id="KW-0472">Membrane</keyword>
<dbReference type="Pfam" id="PF00895">
    <property type="entry name" value="ATP-synt_8"/>
    <property type="match status" value="1"/>
</dbReference>
<organism evidence="14">
    <name type="scientific">Drilonius striatulus</name>
    <dbReference type="NCBI Taxonomy" id="341977"/>
    <lineage>
        <taxon>Eukaryota</taxon>
        <taxon>Metazoa</taxon>
        <taxon>Ecdysozoa</taxon>
        <taxon>Arthropoda</taxon>
        <taxon>Hexapoda</taxon>
        <taxon>Insecta</taxon>
        <taxon>Pterygota</taxon>
        <taxon>Neoptera</taxon>
        <taxon>Endopterygota</taxon>
        <taxon>Coleoptera</taxon>
        <taxon>Polyphaga</taxon>
        <taxon>Elateriformia</taxon>
        <taxon>Elateroidea</taxon>
        <taxon>Omethidae</taxon>
        <taxon>Drilonius</taxon>
    </lineage>
</organism>
<dbReference type="GO" id="GO:0031966">
    <property type="term" value="C:mitochondrial membrane"/>
    <property type="evidence" value="ECO:0007669"/>
    <property type="project" value="UniProtKB-SubCell"/>
</dbReference>
<keyword evidence="10 12" id="KW-0496">Mitochondrion</keyword>
<name>A0A0S2MR87_9COLE</name>
<dbReference type="GO" id="GO:0015078">
    <property type="term" value="F:proton transmembrane transporter activity"/>
    <property type="evidence" value="ECO:0007669"/>
    <property type="project" value="InterPro"/>
</dbReference>
<dbReference type="AlphaFoldDB" id="A0A0S2MR87"/>
<evidence type="ECO:0000256" key="13">
    <source>
        <dbReference type="SAM" id="Phobius"/>
    </source>
</evidence>